<dbReference type="Pfam" id="PF12513">
    <property type="entry name" value="SUV3_C"/>
    <property type="match status" value="1"/>
</dbReference>
<dbReference type="FunFam" id="3.40.50.300:FF:000446">
    <property type="entry name" value="ATP-dependent RNA helicase SUPV3L1, mitochondrial"/>
    <property type="match status" value="1"/>
</dbReference>
<evidence type="ECO:0000256" key="5">
    <source>
        <dbReference type="ARBA" id="ARBA00012552"/>
    </source>
</evidence>
<evidence type="ECO:0000256" key="6">
    <source>
        <dbReference type="ARBA" id="ARBA00022741"/>
    </source>
</evidence>
<dbReference type="SMART" id="SM00490">
    <property type="entry name" value="HELICc"/>
    <property type="match status" value="1"/>
</dbReference>
<dbReference type="Gene3D" id="1.20.58.1080">
    <property type="match status" value="1"/>
</dbReference>
<dbReference type="FunFam" id="1.20.58.1080:FF:000001">
    <property type="entry name" value="ATP-dependent RNA helicase SUPV3L1, mitochondrial"/>
    <property type="match status" value="1"/>
</dbReference>
<gene>
    <name evidence="16" type="ORF">KUF71_023733</name>
</gene>
<evidence type="ECO:0000256" key="9">
    <source>
        <dbReference type="ARBA" id="ARBA00022840"/>
    </source>
</evidence>
<dbReference type="GO" id="GO:0000965">
    <property type="term" value="P:mitochondrial RNA 3'-end processing"/>
    <property type="evidence" value="ECO:0007669"/>
    <property type="project" value="TreeGrafter"/>
</dbReference>
<keyword evidence="6" id="KW-0547">Nucleotide-binding</keyword>
<dbReference type="AlphaFoldDB" id="A0AAE1LDN8"/>
<dbReference type="SUPFAM" id="SSF52540">
    <property type="entry name" value="P-loop containing nucleoside triphosphate hydrolases"/>
    <property type="match status" value="2"/>
</dbReference>
<dbReference type="Pfam" id="PF22527">
    <property type="entry name" value="DEXQc_Suv3"/>
    <property type="match status" value="1"/>
</dbReference>
<dbReference type="InterPro" id="IPR044774">
    <property type="entry name" value="Suv3_DEXQc"/>
</dbReference>
<dbReference type="PROSITE" id="PS51194">
    <property type="entry name" value="HELICASE_CTER"/>
    <property type="match status" value="1"/>
</dbReference>
<name>A0AAE1LDN8_9NEOP</name>
<dbReference type="InterPro" id="IPR027417">
    <property type="entry name" value="P-loop_NTPase"/>
</dbReference>
<reference evidence="16" key="2">
    <citation type="journal article" date="2023" name="BMC Genomics">
        <title>Pest status, molecular evolution, and epigenetic factors derived from the genome assembly of Frankliniella fusca, a thysanopteran phytovirus vector.</title>
        <authorList>
            <person name="Catto M.A."/>
            <person name="Labadie P.E."/>
            <person name="Jacobson A.L."/>
            <person name="Kennedy G.G."/>
            <person name="Srinivasan R."/>
            <person name="Hunt B.G."/>
        </authorList>
    </citation>
    <scope>NUCLEOTIDE SEQUENCE</scope>
    <source>
        <strain evidence="16">PL_HMW_Pooled</strain>
    </source>
</reference>
<evidence type="ECO:0000256" key="4">
    <source>
        <dbReference type="ARBA" id="ARBA00008708"/>
    </source>
</evidence>
<dbReference type="InterPro" id="IPR050699">
    <property type="entry name" value="RNA-DNA_Helicase"/>
</dbReference>
<dbReference type="GO" id="GO:0005524">
    <property type="term" value="F:ATP binding"/>
    <property type="evidence" value="ECO:0007669"/>
    <property type="project" value="UniProtKB-KW"/>
</dbReference>
<comment type="caution">
    <text evidence="16">The sequence shown here is derived from an EMBL/GenBank/DDBJ whole genome shotgun (WGS) entry which is preliminary data.</text>
</comment>
<dbReference type="Gene3D" id="1.20.272.40">
    <property type="match status" value="1"/>
</dbReference>
<keyword evidence="9" id="KW-0067">ATP-binding</keyword>
<evidence type="ECO:0000256" key="3">
    <source>
        <dbReference type="ARBA" id="ARBA00004173"/>
    </source>
</evidence>
<evidence type="ECO:0000256" key="2">
    <source>
        <dbReference type="ARBA" id="ARBA00001946"/>
    </source>
</evidence>
<dbReference type="InterPro" id="IPR055206">
    <property type="entry name" value="DEXQc_SUV3"/>
</dbReference>
<evidence type="ECO:0000256" key="8">
    <source>
        <dbReference type="ARBA" id="ARBA00022806"/>
    </source>
</evidence>
<evidence type="ECO:0000313" key="16">
    <source>
        <dbReference type="EMBL" id="KAK3914332.1"/>
    </source>
</evidence>
<evidence type="ECO:0000259" key="15">
    <source>
        <dbReference type="PROSITE" id="PS51194"/>
    </source>
</evidence>
<accession>A0AAE1LDN8</accession>
<dbReference type="GO" id="GO:0045025">
    <property type="term" value="C:mitochondrial degradosome"/>
    <property type="evidence" value="ECO:0007669"/>
    <property type="project" value="TreeGrafter"/>
</dbReference>
<dbReference type="InterPro" id="IPR041082">
    <property type="entry name" value="Suv3_C_1"/>
</dbReference>
<keyword evidence="10" id="KW-0809">Transit peptide</keyword>
<dbReference type="GO" id="GO:0003724">
    <property type="term" value="F:RNA helicase activity"/>
    <property type="evidence" value="ECO:0007669"/>
    <property type="project" value="UniProtKB-EC"/>
</dbReference>
<dbReference type="Gene3D" id="3.40.50.300">
    <property type="entry name" value="P-loop containing nucleotide triphosphate hydrolases"/>
    <property type="match status" value="2"/>
</dbReference>
<evidence type="ECO:0000256" key="14">
    <source>
        <dbReference type="SAM" id="MobiDB-lite"/>
    </source>
</evidence>
<feature type="region of interest" description="Disordered" evidence="14">
    <location>
        <begin position="1"/>
        <end position="22"/>
    </location>
</feature>
<dbReference type="GO" id="GO:0016787">
    <property type="term" value="F:hydrolase activity"/>
    <property type="evidence" value="ECO:0007669"/>
    <property type="project" value="UniProtKB-KW"/>
</dbReference>
<evidence type="ECO:0000256" key="11">
    <source>
        <dbReference type="ARBA" id="ARBA00023128"/>
    </source>
</evidence>
<keyword evidence="11" id="KW-0496">Mitochondrion</keyword>
<dbReference type="Pfam" id="PF18147">
    <property type="entry name" value="Suv3_C_1"/>
    <property type="match status" value="1"/>
</dbReference>
<evidence type="ECO:0000313" key="17">
    <source>
        <dbReference type="Proteomes" id="UP001219518"/>
    </source>
</evidence>
<dbReference type="FunFam" id="3.40.50.300:FF:000269">
    <property type="entry name" value="ATP-dependent RNA helicase SUPV3L1, mitochondrial"/>
    <property type="match status" value="1"/>
</dbReference>
<evidence type="ECO:0000256" key="7">
    <source>
        <dbReference type="ARBA" id="ARBA00022801"/>
    </source>
</evidence>
<dbReference type="EMBL" id="JAHWGI010000376">
    <property type="protein sequence ID" value="KAK3914332.1"/>
    <property type="molecule type" value="Genomic_DNA"/>
</dbReference>
<dbReference type="Proteomes" id="UP001219518">
    <property type="component" value="Unassembled WGS sequence"/>
</dbReference>
<dbReference type="PANTHER" id="PTHR12131:SF1">
    <property type="entry name" value="ATP-DEPENDENT RNA HELICASE SUPV3L1, MITOCHONDRIAL-RELATED"/>
    <property type="match status" value="1"/>
</dbReference>
<dbReference type="Gene3D" id="1.10.1740.140">
    <property type="match status" value="1"/>
</dbReference>
<dbReference type="InterPro" id="IPR041453">
    <property type="entry name" value="Suv3_N"/>
</dbReference>
<dbReference type="InterPro" id="IPR022192">
    <property type="entry name" value="SUV3_C"/>
</dbReference>
<evidence type="ECO:0000256" key="12">
    <source>
        <dbReference type="ARBA" id="ARBA00047984"/>
    </source>
</evidence>
<reference evidence="16" key="1">
    <citation type="submission" date="2021-07" db="EMBL/GenBank/DDBJ databases">
        <authorList>
            <person name="Catto M.A."/>
            <person name="Jacobson A."/>
            <person name="Kennedy G."/>
            <person name="Labadie P."/>
            <person name="Hunt B.G."/>
            <person name="Srinivasan R."/>
        </authorList>
    </citation>
    <scope>NUCLEOTIDE SEQUENCE</scope>
    <source>
        <strain evidence="16">PL_HMW_Pooled</strain>
        <tissue evidence="16">Head</tissue>
    </source>
</reference>
<proteinExistence type="inferred from homology"/>
<comment type="cofactor">
    <cofactor evidence="2">
        <name>Mg(2+)</name>
        <dbReference type="ChEBI" id="CHEBI:18420"/>
    </cofactor>
</comment>
<dbReference type="EC" id="3.6.4.13" evidence="5"/>
<dbReference type="InterPro" id="IPR001650">
    <property type="entry name" value="Helicase_C-like"/>
</dbReference>
<evidence type="ECO:0000256" key="13">
    <source>
        <dbReference type="ARBA" id="ARBA00069703"/>
    </source>
</evidence>
<evidence type="ECO:0000256" key="10">
    <source>
        <dbReference type="ARBA" id="ARBA00022946"/>
    </source>
</evidence>
<feature type="domain" description="Helicase C-terminal" evidence="15">
    <location>
        <begin position="321"/>
        <end position="489"/>
    </location>
</feature>
<dbReference type="PANTHER" id="PTHR12131">
    <property type="entry name" value="ATP-DEPENDENT RNA AND DNA HELICASE"/>
    <property type="match status" value="1"/>
</dbReference>
<keyword evidence="8 16" id="KW-0347">Helicase</keyword>
<organism evidence="16 17">
    <name type="scientific">Frankliniella fusca</name>
    <dbReference type="NCBI Taxonomy" id="407009"/>
    <lineage>
        <taxon>Eukaryota</taxon>
        <taxon>Metazoa</taxon>
        <taxon>Ecdysozoa</taxon>
        <taxon>Arthropoda</taxon>
        <taxon>Hexapoda</taxon>
        <taxon>Insecta</taxon>
        <taxon>Pterygota</taxon>
        <taxon>Neoptera</taxon>
        <taxon>Paraneoptera</taxon>
        <taxon>Thysanoptera</taxon>
        <taxon>Terebrantia</taxon>
        <taxon>Thripoidea</taxon>
        <taxon>Thripidae</taxon>
        <taxon>Frankliniella</taxon>
    </lineage>
</organism>
<sequence length="700" mass="78948">MSTFPSMKEKNHTSSVHFSQVRGKRDKSFNSIFESELSKNRIVKRTAKHPEKTKKLTPQDITPILTDFIRKPEIRNLATERGLSAQQLRTSFVRFRSFCLNVKELPVELEIILNDILVGAAHPDDLFGQFMDFAMKIYPHLHCREELSRICDLRDPSAWYPQARAIGRKIIYHAGPTNSGKTYHALKKFMTANASVYCGPLKMLATEVFQKMRDQNIECDLATGDDRIYSNPSGERSSRLSCTVEMAPLQENFDVAVIDEIQLLQDNQRGWAWSRALLGISAKEVHVCGEAAAVPLVKNLLATAGETVEVQEYKRLTGLRVEDSALISLENVMPGDCLVCFSKRDLFTVTKSLENLGHRVAVIYGSLPPGAKLIQCQKFNDENDECNVMVATDAIGMGLNLNIRRIIFVSLKKVELNSDGKRSFESISVSQALQIAGRAGRYGTQYSEGCVTTLNARDLNTLKAMLSSLPQPAEKAGLYPTAEQIEMFSYHLPDSSLQSILEIFTDLCQMDDSLYFMCNIESFMYLAEKMDSIPLPLRARYVFCCSPVNIKDNIVITTLLRMARQFSKNKVMDGNWLTNQMQWPPQVPSSISDLAQLESLHDVFDLYLWLSLRFTQQFQETDKVRQMKTVLDSVIVEGLTKLSQLMSNENDENFASARVAQVPRGSFAQNLVQSGAITPEVLDKLKSEWAKEQINHAKDK</sequence>
<dbReference type="Pfam" id="PF18114">
    <property type="entry name" value="Suv3_N"/>
    <property type="match status" value="1"/>
</dbReference>
<keyword evidence="17" id="KW-1185">Reference proteome</keyword>
<dbReference type="CDD" id="cd18805">
    <property type="entry name" value="SF2_C_suv3"/>
    <property type="match status" value="1"/>
</dbReference>
<comment type="subcellular location">
    <subcellularLocation>
        <location evidence="3">Mitochondrion</location>
    </subcellularLocation>
</comment>
<dbReference type="CDD" id="cd17913">
    <property type="entry name" value="DEXQc_Suv3"/>
    <property type="match status" value="1"/>
</dbReference>
<comment type="similarity">
    <text evidence="4">Belongs to the helicase family.</text>
</comment>
<comment type="cofactor">
    <cofactor evidence="1">
        <name>Mn(2+)</name>
        <dbReference type="ChEBI" id="CHEBI:29035"/>
    </cofactor>
</comment>
<keyword evidence="7" id="KW-0378">Hydrolase</keyword>
<dbReference type="Pfam" id="PF00271">
    <property type="entry name" value="Helicase_C"/>
    <property type="match status" value="1"/>
</dbReference>
<comment type="catalytic activity">
    <reaction evidence="12">
        <text>ATP + H2O = ADP + phosphate + H(+)</text>
        <dbReference type="Rhea" id="RHEA:13065"/>
        <dbReference type="ChEBI" id="CHEBI:15377"/>
        <dbReference type="ChEBI" id="CHEBI:15378"/>
        <dbReference type="ChEBI" id="CHEBI:30616"/>
        <dbReference type="ChEBI" id="CHEBI:43474"/>
        <dbReference type="ChEBI" id="CHEBI:456216"/>
        <dbReference type="EC" id="3.6.4.13"/>
    </reaction>
</comment>
<evidence type="ECO:0000256" key="1">
    <source>
        <dbReference type="ARBA" id="ARBA00001936"/>
    </source>
</evidence>
<protein>
    <recommendedName>
        <fullName evidence="13">ATP-dependent RNA helicase SUV3 homolog, mitochondrial</fullName>
        <ecNumber evidence="5">3.6.4.13</ecNumber>
    </recommendedName>
</protein>